<accession>A0A8H9G0P9</accession>
<evidence type="ECO:0000256" key="4">
    <source>
        <dbReference type="ARBA" id="ARBA00022989"/>
    </source>
</evidence>
<sequence>MAISLYTSRVILQTLGIEDYGIYNLVGGVVVLFSFLNNAMINATQRFLNIEIPTKDKKNINKVFSVSLNIHVVISILILLLSETIGLWFLNNKLNIPTDRFYAANIVYQFSIVTTIVNIMRVPDNATILAHERMSFYAILGICETILKLIIVYLLVFFKEYDHLIIYSFLVLIVNLIINFTYSMYNRINFREETKFKLYKDKALFKRLLSFSGWSIFGQVAVLGSTQGLNMILNIFIGVTVNAALGISNQVNAAIYNFIANMQVAFNPQIIQTYAENNYIKHKSLVLNASKYSVYLFLILALPFLLQTEYILKLWLGPNLPQYVISFTQIVIIGSIINAIVGPFWMSANAIGNIRTYQLIISLILLLNLPIAYLLLKNGYSPIFVMSTKVILNLVALIYRFYYVNQKLRFAKHQIFKYLKELFIVFIFIVFLIITVNTTVKSDDLFFILSSIVLSEIILFAAILLFGVSKNERINVYKVLLRKIKKEIKK</sequence>
<dbReference type="Proteomes" id="UP000614460">
    <property type="component" value="Unassembled WGS sequence"/>
</dbReference>
<feature type="transmembrane region" description="Helical" evidence="6">
    <location>
        <begin position="203"/>
        <end position="222"/>
    </location>
</feature>
<evidence type="ECO:0000313" key="8">
    <source>
        <dbReference type="Proteomes" id="UP000614460"/>
    </source>
</evidence>
<evidence type="ECO:0000256" key="5">
    <source>
        <dbReference type="ARBA" id="ARBA00023136"/>
    </source>
</evidence>
<comment type="subcellular location">
    <subcellularLocation>
        <location evidence="1">Cell membrane</location>
        <topology evidence="1">Multi-pass membrane protein</topology>
    </subcellularLocation>
</comment>
<gene>
    <name evidence="7" type="ORF">GCM10011516_21870</name>
</gene>
<evidence type="ECO:0000256" key="1">
    <source>
        <dbReference type="ARBA" id="ARBA00004651"/>
    </source>
</evidence>
<dbReference type="PANTHER" id="PTHR30250">
    <property type="entry name" value="PST FAMILY PREDICTED COLANIC ACID TRANSPORTER"/>
    <property type="match status" value="1"/>
</dbReference>
<keyword evidence="5 6" id="KW-0472">Membrane</keyword>
<feature type="transmembrane region" description="Helical" evidence="6">
    <location>
        <begin position="164"/>
        <end position="182"/>
    </location>
</feature>
<proteinExistence type="predicted"/>
<feature type="transmembrane region" description="Helical" evidence="6">
    <location>
        <begin position="102"/>
        <end position="122"/>
    </location>
</feature>
<organism evidence="7 8">
    <name type="scientific">Sphingobacterium cellulitidis</name>
    <dbReference type="NCBI Taxonomy" id="1768011"/>
    <lineage>
        <taxon>Bacteria</taxon>
        <taxon>Pseudomonadati</taxon>
        <taxon>Bacteroidota</taxon>
        <taxon>Sphingobacteriia</taxon>
        <taxon>Sphingobacteriales</taxon>
        <taxon>Sphingobacteriaceae</taxon>
        <taxon>Sphingobacterium</taxon>
    </lineage>
</organism>
<feature type="transmembrane region" description="Helical" evidence="6">
    <location>
        <begin position="382"/>
        <end position="402"/>
    </location>
</feature>
<dbReference type="AlphaFoldDB" id="A0A8H9G0P9"/>
<evidence type="ECO:0000256" key="6">
    <source>
        <dbReference type="SAM" id="Phobius"/>
    </source>
</evidence>
<reference evidence="7" key="2">
    <citation type="submission" date="2020-09" db="EMBL/GenBank/DDBJ databases">
        <authorList>
            <person name="Sun Q."/>
            <person name="Zhou Y."/>
        </authorList>
    </citation>
    <scope>NUCLEOTIDE SEQUENCE</scope>
    <source>
        <strain evidence="7">CGMCC 1.15966</strain>
    </source>
</reference>
<feature type="transmembrane region" description="Helical" evidence="6">
    <location>
        <begin position="134"/>
        <end position="158"/>
    </location>
</feature>
<name>A0A8H9G0P9_9SPHI</name>
<evidence type="ECO:0000256" key="2">
    <source>
        <dbReference type="ARBA" id="ARBA00022475"/>
    </source>
</evidence>
<reference evidence="7" key="1">
    <citation type="journal article" date="2014" name="Int. J. Syst. Evol. Microbiol.">
        <title>Complete genome sequence of Corynebacterium casei LMG S-19264T (=DSM 44701T), isolated from a smear-ripened cheese.</title>
        <authorList>
            <consortium name="US DOE Joint Genome Institute (JGI-PGF)"/>
            <person name="Walter F."/>
            <person name="Albersmeier A."/>
            <person name="Kalinowski J."/>
            <person name="Ruckert C."/>
        </authorList>
    </citation>
    <scope>NUCLEOTIDE SEQUENCE</scope>
    <source>
        <strain evidence="7">CGMCC 1.15966</strain>
    </source>
</reference>
<feature type="transmembrane region" description="Helical" evidence="6">
    <location>
        <begin position="357"/>
        <end position="376"/>
    </location>
</feature>
<dbReference type="PANTHER" id="PTHR30250:SF26">
    <property type="entry name" value="PSMA PROTEIN"/>
    <property type="match status" value="1"/>
</dbReference>
<dbReference type="InterPro" id="IPR050833">
    <property type="entry name" value="Poly_Biosynth_Transport"/>
</dbReference>
<feature type="transmembrane region" description="Helical" evidence="6">
    <location>
        <begin position="228"/>
        <end position="247"/>
    </location>
</feature>
<feature type="transmembrane region" description="Helical" evidence="6">
    <location>
        <begin position="446"/>
        <end position="468"/>
    </location>
</feature>
<protein>
    <recommendedName>
        <fullName evidence="9">Na+-driven multidrug efflux pump</fullName>
    </recommendedName>
</protein>
<keyword evidence="8" id="KW-1185">Reference proteome</keyword>
<feature type="transmembrane region" description="Helical" evidence="6">
    <location>
        <begin position="292"/>
        <end position="312"/>
    </location>
</feature>
<evidence type="ECO:0008006" key="9">
    <source>
        <dbReference type="Google" id="ProtNLM"/>
    </source>
</evidence>
<feature type="transmembrane region" description="Helical" evidence="6">
    <location>
        <begin position="324"/>
        <end position="345"/>
    </location>
</feature>
<keyword evidence="3 6" id="KW-0812">Transmembrane</keyword>
<keyword evidence="4 6" id="KW-1133">Transmembrane helix</keyword>
<feature type="transmembrane region" description="Helical" evidence="6">
    <location>
        <begin position="20"/>
        <end position="42"/>
    </location>
</feature>
<keyword evidence="2" id="KW-1003">Cell membrane</keyword>
<dbReference type="EMBL" id="BMKM01000005">
    <property type="protein sequence ID" value="GGE23822.1"/>
    <property type="molecule type" value="Genomic_DNA"/>
</dbReference>
<dbReference type="RefSeq" id="WP_182499208.1">
    <property type="nucleotide sequence ID" value="NZ_BMKM01000005.1"/>
</dbReference>
<feature type="transmembrane region" description="Helical" evidence="6">
    <location>
        <begin position="422"/>
        <end position="440"/>
    </location>
</feature>
<feature type="transmembrane region" description="Helical" evidence="6">
    <location>
        <begin position="63"/>
        <end position="90"/>
    </location>
</feature>
<dbReference type="GO" id="GO:0005886">
    <property type="term" value="C:plasma membrane"/>
    <property type="evidence" value="ECO:0007669"/>
    <property type="project" value="UniProtKB-SubCell"/>
</dbReference>
<evidence type="ECO:0000313" key="7">
    <source>
        <dbReference type="EMBL" id="GGE23822.1"/>
    </source>
</evidence>
<evidence type="ECO:0000256" key="3">
    <source>
        <dbReference type="ARBA" id="ARBA00022692"/>
    </source>
</evidence>
<comment type="caution">
    <text evidence="7">The sequence shown here is derived from an EMBL/GenBank/DDBJ whole genome shotgun (WGS) entry which is preliminary data.</text>
</comment>